<dbReference type="KEGG" id="lso:CKC_04135"/>
<accession>E4UB97</accession>
<gene>
    <name evidence="1" type="ordered locus">CKC_04135</name>
</gene>
<organism evidence="1 2">
    <name type="scientific">Liberibacter solanacearum (strain CLso-ZC1)</name>
    <dbReference type="NCBI Taxonomy" id="658172"/>
    <lineage>
        <taxon>Bacteria</taxon>
        <taxon>Pseudomonadati</taxon>
        <taxon>Pseudomonadota</taxon>
        <taxon>Alphaproteobacteria</taxon>
        <taxon>Hyphomicrobiales</taxon>
        <taxon>Rhizobiaceae</taxon>
        <taxon>Liberibacter</taxon>
    </lineage>
</organism>
<reference key="2">
    <citation type="submission" date="2010-11" db="EMBL/GenBank/DDBJ databases">
        <authorList>
            <person name="Lin H."/>
            <person name="Doddapaneni H.V."/>
            <person name="Lou B."/>
            <person name="Civerolo E.L."/>
            <person name="Chen C."/>
            <person name="Duan Y."/>
            <person name="Zhou L."/>
            <person name="Glynn J."/>
        </authorList>
    </citation>
    <scope>NUCLEOTIDE SEQUENCE</scope>
    <source>
        <strain>CLso-ZC1</strain>
    </source>
</reference>
<reference evidence="2" key="1">
    <citation type="submission" date="2010-11" db="EMBL/GenBank/DDBJ databases">
        <title>Complete genome sequence of Candidatus Liberibacter solanacearum CLso-ZC1.</title>
        <authorList>
            <person name="Lin H."/>
            <person name="Doddapaneni H.V."/>
            <person name="Lou B."/>
            <person name="Civerolo E.L."/>
            <person name="Chen C."/>
            <person name="Duan Y."/>
            <person name="Zhou L."/>
            <person name="Glynn J."/>
        </authorList>
    </citation>
    <scope>NUCLEOTIDE SEQUENCE [LARGE SCALE GENOMIC DNA]</scope>
    <source>
        <strain evidence="2">CLso-ZC1</strain>
    </source>
</reference>
<dbReference type="STRING" id="658172.CKC_04135"/>
<proteinExistence type="predicted"/>
<dbReference type="AlphaFoldDB" id="E4UB97"/>
<dbReference type="EMBL" id="CP002371">
    <property type="protein sequence ID" value="ADR52576.1"/>
    <property type="molecule type" value="Genomic_DNA"/>
</dbReference>
<dbReference type="Proteomes" id="UP000007038">
    <property type="component" value="Chromosome"/>
</dbReference>
<sequence length="31" mass="3633">MCEYIQKILDEIASGQSLTDILAEHERIKER</sequence>
<evidence type="ECO:0000313" key="1">
    <source>
        <dbReference type="EMBL" id="ADR52576.1"/>
    </source>
</evidence>
<protein>
    <submittedName>
        <fullName evidence="1">Uncharacterized protein</fullName>
    </submittedName>
</protein>
<dbReference type="HOGENOM" id="CLU_3397227_0_0_5"/>
<name>E4UB97_LIBSC</name>
<evidence type="ECO:0000313" key="2">
    <source>
        <dbReference type="Proteomes" id="UP000007038"/>
    </source>
</evidence>
<reference evidence="1 2" key="3">
    <citation type="journal article" date="2011" name="PLoS ONE">
        <title>The Complete Genome Sequence of 'Candidatus Liberibacter solanacearum', the Bacterium Associated with Potato Zebra Chip Disease.</title>
        <authorList>
            <person name="Lin H."/>
            <person name="Lou B."/>
            <person name="Glynn J.M."/>
            <person name="Doddapaneni H."/>
            <person name="Civerolo E.L."/>
            <person name="Chen C."/>
            <person name="Duan Y."/>
            <person name="Zhou L."/>
            <person name="Vahling C.M."/>
        </authorList>
    </citation>
    <scope>NUCLEOTIDE SEQUENCE [LARGE SCALE GENOMIC DNA]</scope>
    <source>
        <strain evidence="1 2">CLso-ZC1</strain>
    </source>
</reference>